<dbReference type="PANTHER" id="PTHR46300">
    <property type="entry name" value="P450, PUTATIVE (EUROFUNG)-RELATED-RELATED"/>
    <property type="match status" value="1"/>
</dbReference>
<keyword evidence="7" id="KW-0503">Monooxygenase</keyword>
<comment type="similarity">
    <text evidence="2">Belongs to the cytochrome P450 family.</text>
</comment>
<evidence type="ECO:0000313" key="8">
    <source>
        <dbReference type="EMBL" id="CAK7218899.1"/>
    </source>
</evidence>
<evidence type="ECO:0000256" key="3">
    <source>
        <dbReference type="ARBA" id="ARBA00022617"/>
    </source>
</evidence>
<sequence>MNTPSPGQLRVYQLQLPGIDDRNWWLLHDPSVYVSPEKFDPQRYLPPCNELDSADASGYGRVIFRGRLFADTSLYLNIVQFLATFNISKAVDGQGKPIDIAVVPKPGILSYLTPFQFFVAPRNDKAIQLLEEMRARRPKDASNSDDAQLILDSGDIIA</sequence>
<evidence type="ECO:0000256" key="6">
    <source>
        <dbReference type="ARBA" id="ARBA00023004"/>
    </source>
</evidence>
<keyword evidence="5" id="KW-0560">Oxidoreductase</keyword>
<dbReference type="InterPro" id="IPR036396">
    <property type="entry name" value="Cyt_P450_sf"/>
</dbReference>
<evidence type="ECO:0000256" key="7">
    <source>
        <dbReference type="ARBA" id="ARBA00023033"/>
    </source>
</evidence>
<reference evidence="8 9" key="1">
    <citation type="submission" date="2024-01" db="EMBL/GenBank/DDBJ databases">
        <authorList>
            <person name="Allen C."/>
            <person name="Tagirdzhanova G."/>
        </authorList>
    </citation>
    <scope>NUCLEOTIDE SEQUENCE [LARGE SCALE GENOMIC DNA]</scope>
</reference>
<evidence type="ECO:0000256" key="2">
    <source>
        <dbReference type="ARBA" id="ARBA00010617"/>
    </source>
</evidence>
<evidence type="ECO:0000256" key="4">
    <source>
        <dbReference type="ARBA" id="ARBA00022723"/>
    </source>
</evidence>
<evidence type="ECO:0000256" key="5">
    <source>
        <dbReference type="ARBA" id="ARBA00023002"/>
    </source>
</evidence>
<keyword evidence="6" id="KW-0408">Iron</keyword>
<dbReference type="InterPro" id="IPR001128">
    <property type="entry name" value="Cyt_P450"/>
</dbReference>
<dbReference type="SUPFAM" id="SSF48264">
    <property type="entry name" value="Cytochrome P450"/>
    <property type="match status" value="1"/>
</dbReference>
<keyword evidence="9" id="KW-1185">Reference proteome</keyword>
<gene>
    <name evidence="8" type="ORF">SEUCBS140593_003710</name>
</gene>
<comment type="caution">
    <text evidence="8">The sequence shown here is derived from an EMBL/GenBank/DDBJ whole genome shotgun (WGS) entry which is preliminary data.</text>
</comment>
<dbReference type="PANTHER" id="PTHR46300:SF7">
    <property type="entry name" value="P450, PUTATIVE (EUROFUNG)-RELATED"/>
    <property type="match status" value="1"/>
</dbReference>
<dbReference type="Pfam" id="PF00067">
    <property type="entry name" value="p450"/>
    <property type="match status" value="1"/>
</dbReference>
<protein>
    <submittedName>
        <fullName evidence="8">Uncharacterized protein</fullName>
    </submittedName>
</protein>
<dbReference type="Proteomes" id="UP001642482">
    <property type="component" value="Unassembled WGS sequence"/>
</dbReference>
<name>A0ABP0BH35_9PEZI</name>
<accession>A0ABP0BH35</accession>
<keyword evidence="3" id="KW-0349">Heme</keyword>
<comment type="cofactor">
    <cofactor evidence="1">
        <name>heme</name>
        <dbReference type="ChEBI" id="CHEBI:30413"/>
    </cofactor>
</comment>
<dbReference type="EMBL" id="CAWUHD010000029">
    <property type="protein sequence ID" value="CAK7218899.1"/>
    <property type="molecule type" value="Genomic_DNA"/>
</dbReference>
<evidence type="ECO:0000256" key="1">
    <source>
        <dbReference type="ARBA" id="ARBA00001971"/>
    </source>
</evidence>
<organism evidence="8 9">
    <name type="scientific">Sporothrix eucalyptigena</name>
    <dbReference type="NCBI Taxonomy" id="1812306"/>
    <lineage>
        <taxon>Eukaryota</taxon>
        <taxon>Fungi</taxon>
        <taxon>Dikarya</taxon>
        <taxon>Ascomycota</taxon>
        <taxon>Pezizomycotina</taxon>
        <taxon>Sordariomycetes</taxon>
        <taxon>Sordariomycetidae</taxon>
        <taxon>Ophiostomatales</taxon>
        <taxon>Ophiostomataceae</taxon>
        <taxon>Sporothrix</taxon>
    </lineage>
</organism>
<keyword evidence="4" id="KW-0479">Metal-binding</keyword>
<proteinExistence type="inferred from homology"/>
<dbReference type="InterPro" id="IPR050364">
    <property type="entry name" value="Cytochrome_P450_fung"/>
</dbReference>
<evidence type="ECO:0000313" key="9">
    <source>
        <dbReference type="Proteomes" id="UP001642482"/>
    </source>
</evidence>
<dbReference type="Gene3D" id="1.10.630.10">
    <property type="entry name" value="Cytochrome P450"/>
    <property type="match status" value="1"/>
</dbReference>